<dbReference type="PANTHER" id="PTHR30005">
    <property type="entry name" value="EXOPOLYPHOSPHATASE"/>
    <property type="match status" value="1"/>
</dbReference>
<keyword evidence="5" id="KW-1185">Reference proteome</keyword>
<dbReference type="Pfam" id="PF02541">
    <property type="entry name" value="Ppx-GppA"/>
    <property type="match status" value="1"/>
</dbReference>
<dbReference type="Pfam" id="PF21447">
    <property type="entry name" value="Ppx-GppA_III"/>
    <property type="match status" value="1"/>
</dbReference>
<dbReference type="PIRSF" id="PIRSF001267">
    <property type="entry name" value="Pyrophosphatase_GppA_Ppx"/>
    <property type="match status" value="1"/>
</dbReference>
<reference evidence="4 5" key="1">
    <citation type="submission" date="2019-03" db="EMBL/GenBank/DDBJ databases">
        <title>Freshwater and sediment microbial communities from various areas in North America, analyzing microbe dynamics in response to fracking.</title>
        <authorList>
            <person name="Lamendella R."/>
        </authorList>
    </citation>
    <scope>NUCLEOTIDE SEQUENCE [LARGE SCALE GENOMIC DNA]</scope>
    <source>
        <strain evidence="4 5">74A</strain>
    </source>
</reference>
<keyword evidence="1" id="KW-0378">Hydrolase</keyword>
<dbReference type="SUPFAM" id="SSF53067">
    <property type="entry name" value="Actin-like ATPase domain"/>
    <property type="match status" value="2"/>
</dbReference>
<name>A0A4R2FB55_9GAMM</name>
<dbReference type="Gene3D" id="1.10.3210.10">
    <property type="entry name" value="Hypothetical protein af1432"/>
    <property type="match status" value="1"/>
</dbReference>
<dbReference type="InterPro" id="IPR050273">
    <property type="entry name" value="GppA/Ppx_hydrolase"/>
</dbReference>
<protein>
    <submittedName>
        <fullName evidence="4">Ppx/GppA phosphatase</fullName>
    </submittedName>
</protein>
<comment type="caution">
    <text evidence="4">The sequence shown here is derived from an EMBL/GenBank/DDBJ whole genome shotgun (WGS) entry which is preliminary data.</text>
</comment>
<dbReference type="Gene3D" id="3.30.420.40">
    <property type="match status" value="1"/>
</dbReference>
<dbReference type="CDD" id="cd24053">
    <property type="entry name" value="ASKHA_NBD_EcPPX-GppA-like"/>
    <property type="match status" value="1"/>
</dbReference>
<dbReference type="EMBL" id="SLWF01000011">
    <property type="protein sequence ID" value="TCN84626.1"/>
    <property type="molecule type" value="Genomic_DNA"/>
</dbReference>
<evidence type="ECO:0000259" key="3">
    <source>
        <dbReference type="Pfam" id="PF21447"/>
    </source>
</evidence>
<dbReference type="Gene3D" id="3.30.420.150">
    <property type="entry name" value="Exopolyphosphatase. Domain 2"/>
    <property type="match status" value="1"/>
</dbReference>
<dbReference type="SUPFAM" id="SSF109604">
    <property type="entry name" value="HD-domain/PDEase-like"/>
    <property type="match status" value="1"/>
</dbReference>
<feature type="domain" description="Ppx/GppA phosphatase C-terminal" evidence="3">
    <location>
        <begin position="308"/>
        <end position="478"/>
    </location>
</feature>
<dbReference type="FunFam" id="3.30.420.40:FF:000023">
    <property type="entry name" value="Guanosine-5'-triphosphate,3'-diphosphate pyrophosphatase"/>
    <property type="match status" value="1"/>
</dbReference>
<organism evidence="4 5">
    <name type="scientific">Shewanella fodinae</name>
    <dbReference type="NCBI Taxonomy" id="552357"/>
    <lineage>
        <taxon>Bacteria</taxon>
        <taxon>Pseudomonadati</taxon>
        <taxon>Pseudomonadota</taxon>
        <taxon>Gammaproteobacteria</taxon>
        <taxon>Alteromonadales</taxon>
        <taxon>Shewanellaceae</taxon>
        <taxon>Shewanella</taxon>
    </lineage>
</organism>
<dbReference type="InterPro" id="IPR048950">
    <property type="entry name" value="Ppx_GppA_C"/>
</dbReference>
<evidence type="ECO:0000259" key="2">
    <source>
        <dbReference type="Pfam" id="PF02541"/>
    </source>
</evidence>
<proteinExistence type="predicted"/>
<dbReference type="InterPro" id="IPR030673">
    <property type="entry name" value="PyroPPase_GppA_Ppx"/>
</dbReference>
<dbReference type="GO" id="GO:0006798">
    <property type="term" value="P:polyphosphate catabolic process"/>
    <property type="evidence" value="ECO:0007669"/>
    <property type="project" value="TreeGrafter"/>
</dbReference>
<dbReference type="Proteomes" id="UP000294832">
    <property type="component" value="Unassembled WGS sequence"/>
</dbReference>
<sequence>MSEVAKHFVAVDMGSNSFHLVIAREQDGSIQILHKEKQLVQLADGLDDNNILSDVAISRGIACLQEFKQRFSSLPLPQVRMVATYTLRVAKNREAFLEAAQKVLPYPIEVVSGHEEARLIYSGIAHTQVLAARNLVIDIGGGSTEVVLGSRSRASSLSSLRCGCVSYNQRFFKDGVISAAAFNAALSAADKQFASLSKEYFSGDWDLTLGSSGSVKAICEALLQFYGDDTVTMARLKQLKQQLISWGHVNNIVLENVDSKRAPLLPAGLAIMISFFRRLPVTSLEFANGALREGVLYELAGIGTFSDIRQRTVDSMAQLYHIDRQHAEKVRLTAMTLFDGVADSWGLVDQRHTLEYAAILHEIGIHISSRAHHKHGAYIIANSDMPGFGEQQQQLLARLIGNQRKKLDLERLTQLDEPEKRLSIRLIALIRLAVLLNLGRIASGIHISSVSTSEQGLNLALKEPKHRISLFVKDLQREQKQMANVALDLQFSFA</sequence>
<dbReference type="GO" id="GO:0004309">
    <property type="term" value="F:exopolyphosphatase activity"/>
    <property type="evidence" value="ECO:0007669"/>
    <property type="project" value="TreeGrafter"/>
</dbReference>
<dbReference type="InterPro" id="IPR043129">
    <property type="entry name" value="ATPase_NBD"/>
</dbReference>
<dbReference type="InterPro" id="IPR003695">
    <property type="entry name" value="Ppx_GppA_N"/>
</dbReference>
<dbReference type="PANTHER" id="PTHR30005:SF14">
    <property type="entry name" value="EXOPOLYPHOSPHATASE"/>
    <property type="match status" value="1"/>
</dbReference>
<evidence type="ECO:0000256" key="1">
    <source>
        <dbReference type="ARBA" id="ARBA00022801"/>
    </source>
</evidence>
<accession>A0A4R2FB55</accession>
<dbReference type="AlphaFoldDB" id="A0A4R2FB55"/>
<evidence type="ECO:0000313" key="4">
    <source>
        <dbReference type="EMBL" id="TCN84626.1"/>
    </source>
</evidence>
<feature type="domain" description="Ppx/GppA phosphatase N-terminal" evidence="2">
    <location>
        <begin position="21"/>
        <end position="299"/>
    </location>
</feature>
<gene>
    <name evidence="4" type="ORF">EDC91_11140</name>
</gene>
<evidence type="ECO:0000313" key="5">
    <source>
        <dbReference type="Proteomes" id="UP000294832"/>
    </source>
</evidence>